<dbReference type="InterPro" id="IPR007197">
    <property type="entry name" value="rSAM"/>
</dbReference>
<feature type="domain" description="TRAM" evidence="12">
    <location>
        <begin position="397"/>
        <end position="459"/>
    </location>
</feature>
<sequence length="459" mass="52480">MAIKEEQVDYIEAVRQLIDDKNLKYHIVTYGCQMNVHDSEKLAGMLLEMGYQETPNIEEADLILFNTCCVREHAEQRVYGNVGALQPYKRKKPNLIIGVCGCMMQQKGAAEELIKKFPFVDLVFGTHNLHHFPKLLYEALSSEHSVVEVLDEEGGIIEGLRPHRATGVSAYITIMYGCNNFCTYCIVPYVRGRERSRNPQDILDEARELARQGYKEVTLLGQNVNSYGKDLGGEYLFPDLLRDVNKIEGIERIRFVTSHPKDLSQDLIDAMAECEKVCEHIHLPLQAGSDRILRKMNRHYTREDYLKLVDRLRERIPGIAITTDIIVGFPGETEEDFQDTLDMVRRVQYDSAFMFMYSPRRGTPAASMPDQVDEEVKKDRLNRLIELQTEISKAKNQQYLDRVVEVLVEGVSKNNPEKLSGRTRTNKLVHFPGDESLTGQLVKVKITLPKAWTLDGILV</sequence>
<keyword evidence="6 11" id="KW-0819">tRNA processing</keyword>
<evidence type="ECO:0000256" key="9">
    <source>
        <dbReference type="ARBA" id="ARBA00023014"/>
    </source>
</evidence>
<organism evidence="15 16">
    <name type="scientific">Caldicoprobacter faecalis</name>
    <dbReference type="NCBI Taxonomy" id="937334"/>
    <lineage>
        <taxon>Bacteria</taxon>
        <taxon>Bacillati</taxon>
        <taxon>Bacillota</taxon>
        <taxon>Clostridia</taxon>
        <taxon>Caldicoprobacterales</taxon>
        <taxon>Caldicoprobacteraceae</taxon>
        <taxon>Caldicoprobacter</taxon>
    </lineage>
</organism>
<keyword evidence="5 11" id="KW-0949">S-adenosyl-L-methionine</keyword>
<evidence type="ECO:0000256" key="7">
    <source>
        <dbReference type="ARBA" id="ARBA00022723"/>
    </source>
</evidence>
<evidence type="ECO:0000256" key="4">
    <source>
        <dbReference type="ARBA" id="ARBA00022679"/>
    </source>
</evidence>
<dbReference type="InterPro" id="IPR058240">
    <property type="entry name" value="rSAM_sf"/>
</dbReference>
<accession>A0A1I5RRN7</accession>
<dbReference type="NCBIfam" id="TIGR01574">
    <property type="entry name" value="miaB-methiolase"/>
    <property type="match status" value="1"/>
</dbReference>
<keyword evidence="7 11" id="KW-0479">Metal-binding</keyword>
<evidence type="ECO:0000259" key="13">
    <source>
        <dbReference type="PROSITE" id="PS51449"/>
    </source>
</evidence>
<comment type="similarity">
    <text evidence="11">Belongs to the methylthiotransferase family. MiaB subfamily.</text>
</comment>
<evidence type="ECO:0000313" key="15">
    <source>
        <dbReference type="EMBL" id="SFP61175.1"/>
    </source>
</evidence>
<feature type="binding site" evidence="11">
    <location>
        <position position="182"/>
    </location>
    <ligand>
        <name>[4Fe-4S] cluster</name>
        <dbReference type="ChEBI" id="CHEBI:49883"/>
        <label>2</label>
        <note>4Fe-4S-S-AdoMet</note>
    </ligand>
</feature>
<feature type="domain" description="MTTase N-terminal" evidence="13">
    <location>
        <begin position="23"/>
        <end position="141"/>
    </location>
</feature>
<keyword evidence="2 11" id="KW-0004">4Fe-4S</keyword>
<feature type="binding site" evidence="11">
    <location>
        <position position="185"/>
    </location>
    <ligand>
        <name>[4Fe-4S] cluster</name>
        <dbReference type="ChEBI" id="CHEBI:49883"/>
        <label>2</label>
        <note>4Fe-4S-S-AdoMet</note>
    </ligand>
</feature>
<gene>
    <name evidence="11" type="primary">miaB</name>
    <name evidence="15" type="ORF">SAMN05444406_10189</name>
</gene>
<keyword evidence="16" id="KW-1185">Reference proteome</keyword>
<feature type="domain" description="Radical SAM core" evidence="14">
    <location>
        <begin position="164"/>
        <end position="394"/>
    </location>
</feature>
<dbReference type="InterPro" id="IPR023404">
    <property type="entry name" value="rSAM_horseshoe"/>
</dbReference>
<evidence type="ECO:0000256" key="2">
    <source>
        <dbReference type="ARBA" id="ARBA00022485"/>
    </source>
</evidence>
<evidence type="ECO:0000259" key="12">
    <source>
        <dbReference type="PROSITE" id="PS50926"/>
    </source>
</evidence>
<evidence type="ECO:0000256" key="11">
    <source>
        <dbReference type="HAMAP-Rule" id="MF_01864"/>
    </source>
</evidence>
<evidence type="ECO:0000313" key="16">
    <source>
        <dbReference type="Proteomes" id="UP000198577"/>
    </source>
</evidence>
<evidence type="ECO:0000256" key="5">
    <source>
        <dbReference type="ARBA" id="ARBA00022691"/>
    </source>
</evidence>
<dbReference type="SFLD" id="SFLDG01061">
    <property type="entry name" value="methylthiotransferase"/>
    <property type="match status" value="1"/>
</dbReference>
<comment type="cofactor">
    <cofactor evidence="11">
        <name>[4Fe-4S] cluster</name>
        <dbReference type="ChEBI" id="CHEBI:49883"/>
    </cofactor>
    <text evidence="11">Binds 2 [4Fe-4S] clusters. One cluster is coordinated with 3 cysteines and an exchangeable S-adenosyl-L-methionine.</text>
</comment>
<dbReference type="CDD" id="cd01335">
    <property type="entry name" value="Radical_SAM"/>
    <property type="match status" value="1"/>
</dbReference>
<name>A0A1I5RRN7_9FIRM</name>
<dbReference type="InterPro" id="IPR020612">
    <property type="entry name" value="Methylthiotransferase_CS"/>
</dbReference>
<dbReference type="GO" id="GO:0035597">
    <property type="term" value="F:tRNA-2-methylthio-N(6)-dimethylallyladenosine(37) synthase activity"/>
    <property type="evidence" value="ECO:0007669"/>
    <property type="project" value="UniProtKB-EC"/>
</dbReference>
<dbReference type="PANTHER" id="PTHR43020:SF2">
    <property type="entry name" value="MITOCHONDRIAL TRNA METHYLTHIOTRANSFERASE CDK5RAP1"/>
    <property type="match status" value="1"/>
</dbReference>
<proteinExistence type="inferred from homology"/>
<evidence type="ECO:0000256" key="6">
    <source>
        <dbReference type="ARBA" id="ARBA00022694"/>
    </source>
</evidence>
<comment type="subcellular location">
    <subcellularLocation>
        <location evidence="11">Cytoplasm</location>
    </subcellularLocation>
</comment>
<dbReference type="GO" id="GO:0051539">
    <property type="term" value="F:4 iron, 4 sulfur cluster binding"/>
    <property type="evidence" value="ECO:0007669"/>
    <property type="project" value="UniProtKB-UniRule"/>
</dbReference>
<comment type="function">
    <text evidence="1 11">Catalyzes the methylthiolation of N6-(dimethylallyl)adenosine (i(6)A), leading to the formation of 2-methylthio-N6-(dimethylallyl)adenosine (ms(2)i(6)A) at position 37 in tRNAs that read codons beginning with uridine.</text>
</comment>
<dbReference type="InterPro" id="IPR005839">
    <property type="entry name" value="Methylthiotransferase"/>
</dbReference>
<dbReference type="PANTHER" id="PTHR43020">
    <property type="entry name" value="CDK5 REGULATORY SUBUNIT-ASSOCIATED PROTEIN 1"/>
    <property type="match status" value="1"/>
</dbReference>
<keyword evidence="3 11" id="KW-0963">Cytoplasm</keyword>
<dbReference type="OrthoDB" id="9805215at2"/>
<dbReference type="Gene3D" id="3.80.30.20">
    <property type="entry name" value="tm_1862 like domain"/>
    <property type="match status" value="1"/>
</dbReference>
<dbReference type="InterPro" id="IPR006638">
    <property type="entry name" value="Elp3/MiaA/NifB-like_rSAM"/>
</dbReference>
<dbReference type="InterPro" id="IPR038135">
    <property type="entry name" value="Methylthiotransferase_N_sf"/>
</dbReference>
<dbReference type="GO" id="GO:0046872">
    <property type="term" value="F:metal ion binding"/>
    <property type="evidence" value="ECO:0007669"/>
    <property type="project" value="UniProtKB-KW"/>
</dbReference>
<dbReference type="Pfam" id="PF01938">
    <property type="entry name" value="TRAM"/>
    <property type="match status" value="1"/>
</dbReference>
<dbReference type="SFLD" id="SFLDF00273">
    <property type="entry name" value="(dimethylallyl)adenosine_tRNA"/>
    <property type="match status" value="1"/>
</dbReference>
<dbReference type="SFLD" id="SFLDS00029">
    <property type="entry name" value="Radical_SAM"/>
    <property type="match status" value="1"/>
</dbReference>
<evidence type="ECO:0000256" key="10">
    <source>
        <dbReference type="ARBA" id="ARBA00033765"/>
    </source>
</evidence>
<dbReference type="Pfam" id="PF04055">
    <property type="entry name" value="Radical_SAM"/>
    <property type="match status" value="1"/>
</dbReference>
<dbReference type="InterPro" id="IPR006463">
    <property type="entry name" value="MiaB_methiolase"/>
</dbReference>
<keyword evidence="9 11" id="KW-0411">Iron-sulfur</keyword>
<evidence type="ECO:0000256" key="3">
    <source>
        <dbReference type="ARBA" id="ARBA00022490"/>
    </source>
</evidence>
<feature type="binding site" evidence="11">
    <location>
        <position position="178"/>
    </location>
    <ligand>
        <name>[4Fe-4S] cluster</name>
        <dbReference type="ChEBI" id="CHEBI:49883"/>
        <label>2</label>
        <note>4Fe-4S-S-AdoMet</note>
    </ligand>
</feature>
<dbReference type="EC" id="2.8.4.3" evidence="10 11"/>
<dbReference type="FunFam" id="3.40.50.12160:FF:000006">
    <property type="entry name" value="tRNA-2-methylthio-N(6)-dimethylallyladenosine synthase"/>
    <property type="match status" value="1"/>
</dbReference>
<dbReference type="NCBIfam" id="TIGR00089">
    <property type="entry name" value="MiaB/RimO family radical SAM methylthiotransferase"/>
    <property type="match status" value="1"/>
</dbReference>
<dbReference type="EMBL" id="FOXR01000001">
    <property type="protein sequence ID" value="SFP61175.1"/>
    <property type="molecule type" value="Genomic_DNA"/>
</dbReference>
<dbReference type="FunFam" id="3.80.30.20:FF:000001">
    <property type="entry name" value="tRNA-2-methylthio-N(6)-dimethylallyladenosine synthase 2"/>
    <property type="match status" value="1"/>
</dbReference>
<protein>
    <recommendedName>
        <fullName evidence="10 11">tRNA-2-methylthio-N(6)-dimethylallyladenosine synthase</fullName>
        <ecNumber evidence="10 11">2.8.4.3</ecNumber>
    </recommendedName>
    <alternativeName>
        <fullName evidence="11">(Dimethylallyl)adenosine tRNA methylthiotransferase MiaB</fullName>
    </alternativeName>
    <alternativeName>
        <fullName evidence="11">tRNA-i(6)A37 methylthiotransferase</fullName>
    </alternativeName>
</protein>
<dbReference type="STRING" id="937334.SAMN05444406_10189"/>
<dbReference type="SUPFAM" id="SSF102114">
    <property type="entry name" value="Radical SAM enzymes"/>
    <property type="match status" value="1"/>
</dbReference>
<dbReference type="PROSITE" id="PS50926">
    <property type="entry name" value="TRAM"/>
    <property type="match status" value="1"/>
</dbReference>
<dbReference type="SMART" id="SM00729">
    <property type="entry name" value="Elp3"/>
    <property type="match status" value="1"/>
</dbReference>
<feature type="binding site" evidence="11">
    <location>
        <position position="68"/>
    </location>
    <ligand>
        <name>[4Fe-4S] cluster</name>
        <dbReference type="ChEBI" id="CHEBI:49883"/>
        <label>1</label>
    </ligand>
</feature>
<dbReference type="PROSITE" id="PS01278">
    <property type="entry name" value="MTTASE_RADICAL"/>
    <property type="match status" value="1"/>
</dbReference>
<reference evidence="15 16" key="1">
    <citation type="submission" date="2016-10" db="EMBL/GenBank/DDBJ databases">
        <authorList>
            <person name="de Groot N.N."/>
        </authorList>
    </citation>
    <scope>NUCLEOTIDE SEQUENCE [LARGE SCALE GENOMIC DNA]</scope>
    <source>
        <strain evidence="15 16">DSM 20678</strain>
    </source>
</reference>
<dbReference type="Proteomes" id="UP000198577">
    <property type="component" value="Unassembled WGS sequence"/>
</dbReference>
<dbReference type="Pfam" id="PF00919">
    <property type="entry name" value="UPF0004"/>
    <property type="match status" value="1"/>
</dbReference>
<dbReference type="PROSITE" id="PS51449">
    <property type="entry name" value="MTTASE_N"/>
    <property type="match status" value="1"/>
</dbReference>
<dbReference type="SFLD" id="SFLDG01082">
    <property type="entry name" value="B12-binding_domain_containing"/>
    <property type="match status" value="1"/>
</dbReference>
<dbReference type="InterPro" id="IPR013848">
    <property type="entry name" value="Methylthiotransferase_N"/>
</dbReference>
<evidence type="ECO:0000256" key="1">
    <source>
        <dbReference type="ARBA" id="ARBA00003234"/>
    </source>
</evidence>
<evidence type="ECO:0000259" key="14">
    <source>
        <dbReference type="PROSITE" id="PS51918"/>
    </source>
</evidence>
<dbReference type="AlphaFoldDB" id="A0A1I5RRN7"/>
<dbReference type="InterPro" id="IPR002792">
    <property type="entry name" value="TRAM_dom"/>
</dbReference>
<dbReference type="PROSITE" id="PS51918">
    <property type="entry name" value="RADICAL_SAM"/>
    <property type="match status" value="1"/>
</dbReference>
<dbReference type="GO" id="GO:0005829">
    <property type="term" value="C:cytosol"/>
    <property type="evidence" value="ECO:0007669"/>
    <property type="project" value="TreeGrafter"/>
</dbReference>
<keyword evidence="4 11" id="KW-0808">Transferase</keyword>
<comment type="catalytic activity">
    <reaction evidence="11">
        <text>N(6)-dimethylallyladenosine(37) in tRNA + (sulfur carrier)-SH + AH2 + 2 S-adenosyl-L-methionine = 2-methylsulfanyl-N(6)-dimethylallyladenosine(37) in tRNA + (sulfur carrier)-H + 5'-deoxyadenosine + L-methionine + A + S-adenosyl-L-homocysteine + 2 H(+)</text>
        <dbReference type="Rhea" id="RHEA:37067"/>
        <dbReference type="Rhea" id="RHEA-COMP:10375"/>
        <dbReference type="Rhea" id="RHEA-COMP:10376"/>
        <dbReference type="Rhea" id="RHEA-COMP:14737"/>
        <dbReference type="Rhea" id="RHEA-COMP:14739"/>
        <dbReference type="ChEBI" id="CHEBI:13193"/>
        <dbReference type="ChEBI" id="CHEBI:15378"/>
        <dbReference type="ChEBI" id="CHEBI:17319"/>
        <dbReference type="ChEBI" id="CHEBI:17499"/>
        <dbReference type="ChEBI" id="CHEBI:29917"/>
        <dbReference type="ChEBI" id="CHEBI:57844"/>
        <dbReference type="ChEBI" id="CHEBI:57856"/>
        <dbReference type="ChEBI" id="CHEBI:59789"/>
        <dbReference type="ChEBI" id="CHEBI:64428"/>
        <dbReference type="ChEBI" id="CHEBI:74415"/>
        <dbReference type="ChEBI" id="CHEBI:74417"/>
        <dbReference type="EC" id="2.8.4.3"/>
    </reaction>
</comment>
<dbReference type="HAMAP" id="MF_01864">
    <property type="entry name" value="tRNA_metthiotr_MiaB"/>
    <property type="match status" value="1"/>
</dbReference>
<feature type="binding site" evidence="11">
    <location>
        <position position="32"/>
    </location>
    <ligand>
        <name>[4Fe-4S] cluster</name>
        <dbReference type="ChEBI" id="CHEBI:49883"/>
        <label>1</label>
    </ligand>
</feature>
<evidence type="ECO:0000256" key="8">
    <source>
        <dbReference type="ARBA" id="ARBA00023004"/>
    </source>
</evidence>
<keyword evidence="8 11" id="KW-0408">Iron</keyword>
<dbReference type="Gene3D" id="3.40.50.12160">
    <property type="entry name" value="Methylthiotransferase, N-terminal domain"/>
    <property type="match status" value="1"/>
</dbReference>
<comment type="subunit">
    <text evidence="11">Monomer.</text>
</comment>
<feature type="binding site" evidence="11">
    <location>
        <position position="102"/>
    </location>
    <ligand>
        <name>[4Fe-4S] cluster</name>
        <dbReference type="ChEBI" id="CHEBI:49883"/>
        <label>1</label>
    </ligand>
</feature>